<dbReference type="Proteomes" id="UP000736583">
    <property type="component" value="Unassembled WGS sequence"/>
</dbReference>
<dbReference type="RefSeq" id="WP_216456778.1">
    <property type="nucleotide sequence ID" value="NZ_JAHLQL010000002.1"/>
</dbReference>
<evidence type="ECO:0000259" key="1">
    <source>
        <dbReference type="PROSITE" id="PS51186"/>
    </source>
</evidence>
<dbReference type="PROSITE" id="PS51186">
    <property type="entry name" value="GNAT"/>
    <property type="match status" value="1"/>
</dbReference>
<evidence type="ECO:0000313" key="3">
    <source>
        <dbReference type="Proteomes" id="UP000736583"/>
    </source>
</evidence>
<gene>
    <name evidence="2" type="ORF">KQI89_08700</name>
</gene>
<comment type="caution">
    <text evidence="2">The sequence shown here is derived from an EMBL/GenBank/DDBJ whole genome shotgun (WGS) entry which is preliminary data.</text>
</comment>
<feature type="domain" description="N-acetyltransferase" evidence="1">
    <location>
        <begin position="45"/>
        <end position="196"/>
    </location>
</feature>
<dbReference type="CDD" id="cd04301">
    <property type="entry name" value="NAT_SF"/>
    <property type="match status" value="1"/>
</dbReference>
<keyword evidence="3" id="KW-1185">Reference proteome</keyword>
<dbReference type="Pfam" id="PF00583">
    <property type="entry name" value="Acetyltransf_1"/>
    <property type="match status" value="1"/>
</dbReference>
<dbReference type="EMBL" id="JAHLQL010000002">
    <property type="protein sequence ID" value="MBU5591843.1"/>
    <property type="molecule type" value="Genomic_DNA"/>
</dbReference>
<evidence type="ECO:0000313" key="2">
    <source>
        <dbReference type="EMBL" id="MBU5591843.1"/>
    </source>
</evidence>
<organism evidence="2 3">
    <name type="scientific">Clostridium simiarum</name>
    <dbReference type="NCBI Taxonomy" id="2841506"/>
    <lineage>
        <taxon>Bacteria</taxon>
        <taxon>Bacillati</taxon>
        <taxon>Bacillota</taxon>
        <taxon>Clostridia</taxon>
        <taxon>Eubacteriales</taxon>
        <taxon>Clostridiaceae</taxon>
        <taxon>Clostridium</taxon>
    </lineage>
</organism>
<name>A0ABS6F0S1_9CLOT</name>
<reference evidence="2 3" key="1">
    <citation type="submission" date="2021-06" db="EMBL/GenBank/DDBJ databases">
        <authorList>
            <person name="Sun Q."/>
            <person name="Li D."/>
        </authorList>
    </citation>
    <scope>NUCLEOTIDE SEQUENCE [LARGE SCALE GENOMIC DNA]</scope>
    <source>
        <strain evidence="2 3">MSJ-4</strain>
    </source>
</reference>
<dbReference type="InterPro" id="IPR000182">
    <property type="entry name" value="GNAT_dom"/>
</dbReference>
<proteinExistence type="predicted"/>
<accession>A0ABS6F0S1</accession>
<sequence>MIQVQSELTRSWSQLGQSFGEEFPSKKRANIFNNYNEIKRGATIMHFIEVTQQNLKLAYTIQKEIFSNSPDILHIKNSIDNNDPGYAYWIVYENETAIGISGIYTVEADRDSVWLSWYGVLPKWRSKGFGRKILLESIERATSLNQFKYLRLYTSEEYNASALGVYNSVMDLCERYENPDDETFERTALVYSYSLTEEKVTPWNNRYMGIRELEELCVAGELYLKDHGYEI</sequence>
<protein>
    <submittedName>
        <fullName evidence="2">GNAT family N-acetyltransferase</fullName>
    </submittedName>
</protein>